<dbReference type="InterPro" id="IPR007737">
    <property type="entry name" value="Mga_HTH"/>
</dbReference>
<evidence type="ECO:0000313" key="5">
    <source>
        <dbReference type="Proteomes" id="UP000502998"/>
    </source>
</evidence>
<dbReference type="AlphaFoldDB" id="A0A679IJ34"/>
<protein>
    <recommendedName>
        <fullName evidence="3">Mga helix-turn-helix domain-containing protein</fullName>
    </recommendedName>
</protein>
<reference evidence="4 5" key="1">
    <citation type="submission" date="2020-02" db="EMBL/GenBank/DDBJ databases">
        <title>Characterization of vanA genotype vancomycin-resistant Enterococcus saigonensis VE80.</title>
        <authorList>
            <person name="Harada T."/>
            <person name="Motooka D."/>
            <person name="Nakamura S."/>
            <person name="Yamamoto Y."/>
            <person name="Kawahara R."/>
            <person name="Kawatsu K."/>
        </authorList>
    </citation>
    <scope>NUCLEOTIDE SEQUENCE [LARGE SCALE GENOMIC DNA]</scope>
    <source>
        <strain evidence="4 5">VE80</strain>
    </source>
</reference>
<evidence type="ECO:0000259" key="3">
    <source>
        <dbReference type="Pfam" id="PF05043"/>
    </source>
</evidence>
<evidence type="ECO:0000313" key="4">
    <source>
        <dbReference type="EMBL" id="BCA85206.1"/>
    </source>
</evidence>
<dbReference type="KEGG" id="esg:EsVE80_07290"/>
<dbReference type="RefSeq" id="WP_173102508.1">
    <property type="nucleotide sequence ID" value="NZ_AP022822.1"/>
</dbReference>
<dbReference type="PANTHER" id="PTHR30185">
    <property type="entry name" value="CRYPTIC BETA-GLUCOSIDE BGL OPERON ANTITERMINATOR"/>
    <property type="match status" value="1"/>
</dbReference>
<keyword evidence="1" id="KW-0805">Transcription regulation</keyword>
<evidence type="ECO:0000256" key="1">
    <source>
        <dbReference type="ARBA" id="ARBA00023015"/>
    </source>
</evidence>
<accession>A0A679IJ34</accession>
<dbReference type="PANTHER" id="PTHR30185:SF13">
    <property type="entry name" value="LICABCH OPERON REGULATOR-RELATED"/>
    <property type="match status" value="1"/>
</dbReference>
<dbReference type="Proteomes" id="UP000502998">
    <property type="component" value="Chromosome"/>
</dbReference>
<sequence>MQTFLTKTSQKKIRMFNFLLEEKKWRTIKEIQDLLELSAKSIILYAEELEHLFKKYNGQIELKNENNQRFFLFKEEDFPIYNIYLHYYYQSYNYYLIDFIYHNPYKNLEDFADKQFTSVSTVFRYAKLLVPYFKRCKIKFHPFALELDANEANIRAFFYYFYWNSTRRGGWPFKSSQKKILKYVSQFEKVYKISLLSLQKRIFSYWLAIILDRFTIYPVKLDTHTEKIAAADENFSLVNIWLSQCDLVFPIPEQLFLYQVLYSFGVIDGNRLYEKSHAKAHQLNNSTSYAAVTNLQRVIQDDFQFKLDTKDSELLFNFIAFHERSQLFFGNTDVFFNYSFIKKLQRQQKEVAHIILDFYRHLQLVAPENVRQLLKNKEQLFLSYYYILDYYDLPLKKQEPIKILIADDLHHTHRLWLMNKVKNYFGNAYPLSFYDYELDVSRADLVISNYYFDTDQTPLLLMKNFPTERNWRTLEKLLYKISHKKQAEQTYK</sequence>
<dbReference type="EMBL" id="AP022822">
    <property type="protein sequence ID" value="BCA85206.1"/>
    <property type="molecule type" value="Genomic_DNA"/>
</dbReference>
<dbReference type="Pfam" id="PF05043">
    <property type="entry name" value="Mga"/>
    <property type="match status" value="1"/>
</dbReference>
<gene>
    <name evidence="4" type="ORF">EsVE80_07290</name>
</gene>
<proteinExistence type="predicted"/>
<organism evidence="4 5">
    <name type="scientific">Enterococcus saigonensis</name>
    <dbReference type="NCBI Taxonomy" id="1805431"/>
    <lineage>
        <taxon>Bacteria</taxon>
        <taxon>Bacillati</taxon>
        <taxon>Bacillota</taxon>
        <taxon>Bacilli</taxon>
        <taxon>Lactobacillales</taxon>
        <taxon>Enterococcaceae</taxon>
        <taxon>Enterococcus</taxon>
    </lineage>
</organism>
<feature type="domain" description="Mga helix-turn-helix" evidence="3">
    <location>
        <begin position="80"/>
        <end position="162"/>
    </location>
</feature>
<name>A0A679IJ34_9ENTE</name>
<dbReference type="InterPro" id="IPR050661">
    <property type="entry name" value="BglG_antiterminators"/>
</dbReference>
<keyword evidence="5" id="KW-1185">Reference proteome</keyword>
<evidence type="ECO:0000256" key="2">
    <source>
        <dbReference type="ARBA" id="ARBA00023163"/>
    </source>
</evidence>
<keyword evidence="2" id="KW-0804">Transcription</keyword>